<reference evidence="4 5" key="1">
    <citation type="submission" date="2016-12" db="EMBL/GenBank/DDBJ databases">
        <authorList>
            <person name="Song W.-J."/>
            <person name="Kurnit D.M."/>
        </authorList>
    </citation>
    <scope>NUCLEOTIDE SEQUENCE [LARGE SCALE GENOMIC DNA]</scope>
    <source>
        <strain evidence="4 5">DSM 14810</strain>
    </source>
</reference>
<dbReference type="AlphaFoldDB" id="A0A1M7SQC5"/>
<dbReference type="RefSeq" id="WP_072704087.1">
    <property type="nucleotide sequence ID" value="NZ_FRDH01000009.1"/>
</dbReference>
<feature type="region of interest" description="Disordered" evidence="1">
    <location>
        <begin position="1"/>
        <end position="29"/>
    </location>
</feature>
<keyword evidence="2" id="KW-0472">Membrane</keyword>
<evidence type="ECO:0000259" key="3">
    <source>
        <dbReference type="PROSITE" id="PS51781"/>
    </source>
</evidence>
<sequence>MADKIANFSDYKKRESEKNEEVKKDLSETTEINNIEIVDPYNFFNAEEREEYFKERQKESLEEPRREERHEDSEDEYDEEDYEEEYDEEDYEDAEEDEEDEERGGITPELLVRIASIITGVFILVMIAFAVKVKVFDKYLNDPDEQQTEVTALPTGFVEKNDTVTVTGASSLNLRSGPSTDSAKVGTVDEGTQLKRIAVAEDGSWALVEYEGQQVYASMKYLKE</sequence>
<evidence type="ECO:0000256" key="2">
    <source>
        <dbReference type="SAM" id="Phobius"/>
    </source>
</evidence>
<evidence type="ECO:0000313" key="5">
    <source>
        <dbReference type="Proteomes" id="UP000184097"/>
    </source>
</evidence>
<dbReference type="Gene3D" id="2.30.30.40">
    <property type="entry name" value="SH3 Domains"/>
    <property type="match status" value="1"/>
</dbReference>
<dbReference type="SMART" id="SM00287">
    <property type="entry name" value="SH3b"/>
    <property type="match status" value="1"/>
</dbReference>
<dbReference type="EMBL" id="FRDH01000009">
    <property type="protein sequence ID" value="SHN60614.1"/>
    <property type="molecule type" value="Genomic_DNA"/>
</dbReference>
<feature type="domain" description="SH3b" evidence="3">
    <location>
        <begin position="161"/>
        <end position="224"/>
    </location>
</feature>
<protein>
    <submittedName>
        <fullName evidence="4">SH3 domain-containing protein</fullName>
    </submittedName>
</protein>
<dbReference type="InterPro" id="IPR003646">
    <property type="entry name" value="SH3-like_bac-type"/>
</dbReference>
<dbReference type="Proteomes" id="UP000184097">
    <property type="component" value="Unassembled WGS sequence"/>
</dbReference>
<organism evidence="4 5">
    <name type="scientific">Butyrivibrio hungatei DSM 14810</name>
    <dbReference type="NCBI Taxonomy" id="1121132"/>
    <lineage>
        <taxon>Bacteria</taxon>
        <taxon>Bacillati</taxon>
        <taxon>Bacillota</taxon>
        <taxon>Clostridia</taxon>
        <taxon>Lachnospirales</taxon>
        <taxon>Lachnospiraceae</taxon>
        <taxon>Butyrivibrio</taxon>
    </lineage>
</organism>
<gene>
    <name evidence="4" type="ORF">SAMN02745247_02218</name>
</gene>
<feature type="compositionally biased region" description="Basic and acidic residues" evidence="1">
    <location>
        <begin position="10"/>
        <end position="27"/>
    </location>
</feature>
<keyword evidence="2" id="KW-0812">Transmembrane</keyword>
<accession>A0A1M7SQC5</accession>
<dbReference type="PROSITE" id="PS51781">
    <property type="entry name" value="SH3B"/>
    <property type="match status" value="1"/>
</dbReference>
<feature type="transmembrane region" description="Helical" evidence="2">
    <location>
        <begin position="110"/>
        <end position="131"/>
    </location>
</feature>
<evidence type="ECO:0000256" key="1">
    <source>
        <dbReference type="SAM" id="MobiDB-lite"/>
    </source>
</evidence>
<evidence type="ECO:0000313" key="4">
    <source>
        <dbReference type="EMBL" id="SHN60614.1"/>
    </source>
</evidence>
<feature type="compositionally biased region" description="Acidic residues" evidence="1">
    <location>
        <begin position="73"/>
        <end position="102"/>
    </location>
</feature>
<keyword evidence="2" id="KW-1133">Transmembrane helix</keyword>
<feature type="region of interest" description="Disordered" evidence="1">
    <location>
        <begin position="53"/>
        <end position="105"/>
    </location>
</feature>
<dbReference type="Pfam" id="PF08239">
    <property type="entry name" value="SH3_3"/>
    <property type="match status" value="1"/>
</dbReference>
<name>A0A1M7SQC5_9FIRM</name>
<proteinExistence type="predicted"/>
<feature type="compositionally biased region" description="Basic and acidic residues" evidence="1">
    <location>
        <begin position="53"/>
        <end position="72"/>
    </location>
</feature>